<accession>A0AAD8DDM4</accession>
<dbReference type="EMBL" id="JAGXEW010000010">
    <property type="protein sequence ID" value="KAK1167366.1"/>
    <property type="molecule type" value="Genomic_DNA"/>
</dbReference>
<keyword evidence="1" id="KW-0067">ATP-binding</keyword>
<reference evidence="1" key="1">
    <citation type="submission" date="2022-02" db="EMBL/GenBank/DDBJ databases">
        <title>Atlantic sturgeon de novo genome assembly.</title>
        <authorList>
            <person name="Stock M."/>
            <person name="Klopp C."/>
            <person name="Guiguen Y."/>
            <person name="Cabau C."/>
            <person name="Parinello H."/>
            <person name="Santidrian Yebra-Pimentel E."/>
            <person name="Kuhl H."/>
            <person name="Dirks R.P."/>
            <person name="Guessner J."/>
            <person name="Wuertz S."/>
            <person name="Du K."/>
            <person name="Schartl M."/>
        </authorList>
    </citation>
    <scope>NUCLEOTIDE SEQUENCE</scope>
    <source>
        <strain evidence="1">STURGEONOMICS-FGT-2020</strain>
        <tissue evidence="1">Whole blood</tissue>
    </source>
</reference>
<protein>
    <submittedName>
        <fullName evidence="1">ATP-binding cassette sub-family B member 7, mitochondrial</fullName>
    </submittedName>
</protein>
<proteinExistence type="predicted"/>
<evidence type="ECO:0000313" key="2">
    <source>
        <dbReference type="Proteomes" id="UP001230051"/>
    </source>
</evidence>
<evidence type="ECO:0000313" key="1">
    <source>
        <dbReference type="EMBL" id="KAK1167366.1"/>
    </source>
</evidence>
<comment type="caution">
    <text evidence="1">The sequence shown here is derived from an EMBL/GenBank/DDBJ whole genome shotgun (WGS) entry which is preliminary data.</text>
</comment>
<organism evidence="1 2">
    <name type="scientific">Acipenser oxyrinchus oxyrinchus</name>
    <dbReference type="NCBI Taxonomy" id="40147"/>
    <lineage>
        <taxon>Eukaryota</taxon>
        <taxon>Metazoa</taxon>
        <taxon>Chordata</taxon>
        <taxon>Craniata</taxon>
        <taxon>Vertebrata</taxon>
        <taxon>Euteleostomi</taxon>
        <taxon>Actinopterygii</taxon>
        <taxon>Chondrostei</taxon>
        <taxon>Acipenseriformes</taxon>
        <taxon>Acipenseridae</taxon>
        <taxon>Acipenser</taxon>
    </lineage>
</organism>
<dbReference type="GO" id="GO:0005524">
    <property type="term" value="F:ATP binding"/>
    <property type="evidence" value="ECO:0007669"/>
    <property type="project" value="UniProtKB-KW"/>
</dbReference>
<sequence length="183" mass="20908">MLYFFSGCLSKMSPLLLPLQCGYHFQRRKLAVLLQQASCYHLLRHNNDQKSRTYYKKQNTFQVPQSCLRQAAWQNAGSDNCKQLLDAAKGLQGWQIVDKRTCWHGNAGGRLHSDPKNVLKEVHAGKILAAMLSYVWPKDRPDLRARVAISLVLLASAKVSIGCGYRDGVWLLLYRRDFFMGHI</sequence>
<name>A0AAD8DDM4_ACIOX</name>
<keyword evidence="1" id="KW-0547">Nucleotide-binding</keyword>
<dbReference type="AlphaFoldDB" id="A0AAD8DDM4"/>
<dbReference type="Proteomes" id="UP001230051">
    <property type="component" value="Unassembled WGS sequence"/>
</dbReference>
<gene>
    <name evidence="1" type="primary">ABCB7</name>
    <name evidence="1" type="ORF">AOXY_G12107</name>
</gene>
<keyword evidence="2" id="KW-1185">Reference proteome</keyword>